<dbReference type="PANTHER" id="PTHR13479">
    <property type="entry name" value="30S RIBOSOMAL PROTEIN S18"/>
    <property type="match status" value="1"/>
</dbReference>
<dbReference type="NCBIfam" id="TIGR00621">
    <property type="entry name" value="ssb"/>
    <property type="match status" value="1"/>
</dbReference>
<dbReference type="Pfam" id="PF00436">
    <property type="entry name" value="SSB"/>
    <property type="match status" value="1"/>
</dbReference>
<reference evidence="8" key="1">
    <citation type="submission" date="2023-03" db="EMBL/GenBank/DDBJ databases">
        <authorList>
            <person name="Steffen K."/>
            <person name="Cardenas P."/>
        </authorList>
    </citation>
    <scope>NUCLEOTIDE SEQUENCE</scope>
</reference>
<organism evidence="8 9">
    <name type="scientific">Geodia barretti</name>
    <name type="common">Barrett's horny sponge</name>
    <dbReference type="NCBI Taxonomy" id="519541"/>
    <lineage>
        <taxon>Eukaryota</taxon>
        <taxon>Metazoa</taxon>
        <taxon>Porifera</taxon>
        <taxon>Demospongiae</taxon>
        <taxon>Heteroscleromorpha</taxon>
        <taxon>Tetractinellida</taxon>
        <taxon>Astrophorina</taxon>
        <taxon>Geodiidae</taxon>
        <taxon>Geodia</taxon>
    </lineage>
</organism>
<evidence type="ECO:0000256" key="7">
    <source>
        <dbReference type="SAM" id="MobiDB-lite"/>
    </source>
</evidence>
<dbReference type="HAMAP" id="MF_00984">
    <property type="entry name" value="SSB"/>
    <property type="match status" value="1"/>
</dbReference>
<dbReference type="AlphaFoldDB" id="A0AA35XCZ2"/>
<dbReference type="Pfam" id="PF01084">
    <property type="entry name" value="Ribosomal_S18"/>
    <property type="match status" value="1"/>
</dbReference>
<accession>A0AA35XCZ2</accession>
<comment type="caution">
    <text evidence="8">The sequence shown here is derived from an EMBL/GenBank/DDBJ whole genome shotgun (WGS) entry which is preliminary data.</text>
</comment>
<dbReference type="PROSITE" id="PS50935">
    <property type="entry name" value="SSB"/>
    <property type="match status" value="1"/>
</dbReference>
<feature type="compositionally biased region" description="Low complexity" evidence="7">
    <location>
        <begin position="116"/>
        <end position="134"/>
    </location>
</feature>
<gene>
    <name evidence="8" type="ORF">GBAR_LOCUS29599</name>
</gene>
<dbReference type="GO" id="GO:0006260">
    <property type="term" value="P:DNA replication"/>
    <property type="evidence" value="ECO:0007669"/>
    <property type="project" value="InterPro"/>
</dbReference>
<dbReference type="InterPro" id="IPR012340">
    <property type="entry name" value="NA-bd_OB-fold"/>
</dbReference>
<dbReference type="InterPro" id="IPR036870">
    <property type="entry name" value="Ribosomal_bS18_sf"/>
</dbReference>
<proteinExistence type="inferred from homology"/>
<evidence type="ECO:0000256" key="1">
    <source>
        <dbReference type="ARBA" id="ARBA00005589"/>
    </source>
</evidence>
<dbReference type="InterPro" id="IPR000424">
    <property type="entry name" value="Primosome_PriB/ssb"/>
</dbReference>
<name>A0AA35XCZ2_GEOBA</name>
<dbReference type="PRINTS" id="PR00974">
    <property type="entry name" value="RIBOSOMALS18"/>
</dbReference>
<dbReference type="HAMAP" id="MF_00270">
    <property type="entry name" value="Ribosomal_bS18"/>
    <property type="match status" value="1"/>
</dbReference>
<dbReference type="InterPro" id="IPR011344">
    <property type="entry name" value="ssDNA-bd"/>
</dbReference>
<keyword evidence="9" id="KW-1185">Reference proteome</keyword>
<dbReference type="PANTHER" id="PTHR13479:SF40">
    <property type="entry name" value="SMALL RIBOSOMAL SUBUNIT PROTEIN BS18M"/>
    <property type="match status" value="1"/>
</dbReference>
<dbReference type="GO" id="GO:0022627">
    <property type="term" value="C:cytosolic small ribosomal subunit"/>
    <property type="evidence" value="ECO:0007669"/>
    <property type="project" value="TreeGrafter"/>
</dbReference>
<feature type="region of interest" description="Disordered" evidence="7">
    <location>
        <begin position="89"/>
        <end position="179"/>
    </location>
</feature>
<evidence type="ECO:0000313" key="9">
    <source>
        <dbReference type="Proteomes" id="UP001174909"/>
    </source>
</evidence>
<dbReference type="GO" id="GO:0006412">
    <property type="term" value="P:translation"/>
    <property type="evidence" value="ECO:0007669"/>
    <property type="project" value="InterPro"/>
</dbReference>
<dbReference type="NCBIfam" id="TIGR00165">
    <property type="entry name" value="S18"/>
    <property type="match status" value="1"/>
</dbReference>
<dbReference type="GO" id="GO:0070181">
    <property type="term" value="F:small ribosomal subunit rRNA binding"/>
    <property type="evidence" value="ECO:0007669"/>
    <property type="project" value="TreeGrafter"/>
</dbReference>
<protein>
    <submittedName>
        <fullName evidence="8">30S ribosomal protein S18</fullName>
    </submittedName>
</protein>
<keyword evidence="2 6" id="KW-0689">Ribosomal protein</keyword>
<dbReference type="InterPro" id="IPR001648">
    <property type="entry name" value="Ribosomal_bS18"/>
</dbReference>
<evidence type="ECO:0000313" key="8">
    <source>
        <dbReference type="EMBL" id="CAI8054173.1"/>
    </source>
</evidence>
<evidence type="ECO:0000256" key="4">
    <source>
        <dbReference type="ARBA" id="ARBA00023274"/>
    </source>
</evidence>
<dbReference type="Proteomes" id="UP001174909">
    <property type="component" value="Unassembled WGS sequence"/>
</dbReference>
<dbReference type="Gene3D" id="2.40.50.140">
    <property type="entry name" value="Nucleic acid-binding proteins"/>
    <property type="match status" value="1"/>
</dbReference>
<dbReference type="GO" id="GO:0003735">
    <property type="term" value="F:structural constituent of ribosome"/>
    <property type="evidence" value="ECO:0007669"/>
    <property type="project" value="InterPro"/>
</dbReference>
<keyword evidence="4 6" id="KW-0687">Ribonucleoprotein</keyword>
<comment type="similarity">
    <text evidence="1 6">Belongs to the bacterial ribosomal protein bS18 family.</text>
</comment>
<dbReference type="CDD" id="cd04496">
    <property type="entry name" value="SSB_OBF"/>
    <property type="match status" value="1"/>
</dbReference>
<evidence type="ECO:0000256" key="3">
    <source>
        <dbReference type="ARBA" id="ARBA00023125"/>
    </source>
</evidence>
<evidence type="ECO:0000256" key="6">
    <source>
        <dbReference type="RuleBase" id="RU003910"/>
    </source>
</evidence>
<dbReference type="Gene3D" id="4.10.640.10">
    <property type="entry name" value="Ribosomal protein S18"/>
    <property type="match status" value="1"/>
</dbReference>
<keyword evidence="3 5" id="KW-0238">DNA-binding</keyword>
<evidence type="ECO:0000256" key="5">
    <source>
        <dbReference type="PROSITE-ProRule" id="PRU00252"/>
    </source>
</evidence>
<sequence length="257" mass="28181">MRYTPSGQGVTSFSVASNRRYRTADGEQREETMWFNINAWGRQAEICNQYLTRGSQVYVEGTLTTRIFTGNDGQPRVSNDVRMTEMQMLGSRGGGMDDDRAPYAGDTGGGMGEYNAPTSPGAPSTLAPAPASAPDGQSRPAPSGTGYSPRPGGPQGGYQNRGPRPAGGARPGGRPRGRYAPRRRVCSFCVEHVKDIDYKDYERLRRFVSDRAKIEPRRKSGVCAKHQRAMSNAIKRARHLALLPFVPVQTIRSGIRR</sequence>
<dbReference type="EMBL" id="CASHTH010004155">
    <property type="protein sequence ID" value="CAI8054173.1"/>
    <property type="molecule type" value="Genomic_DNA"/>
</dbReference>
<dbReference type="SUPFAM" id="SSF46911">
    <property type="entry name" value="Ribosomal protein S18"/>
    <property type="match status" value="1"/>
</dbReference>
<dbReference type="SUPFAM" id="SSF50249">
    <property type="entry name" value="Nucleic acid-binding proteins"/>
    <property type="match status" value="1"/>
</dbReference>
<evidence type="ECO:0000256" key="2">
    <source>
        <dbReference type="ARBA" id="ARBA00022980"/>
    </source>
</evidence>
<dbReference type="GO" id="GO:0003697">
    <property type="term" value="F:single-stranded DNA binding"/>
    <property type="evidence" value="ECO:0007669"/>
    <property type="project" value="InterPro"/>
</dbReference>